<accession>A0A0V8D160</accession>
<evidence type="ECO:0000313" key="1">
    <source>
        <dbReference type="EMBL" id="KSU07331.1"/>
    </source>
</evidence>
<dbReference type="PATRIC" id="fig|1360.106.peg.2245"/>
<reference evidence="2" key="1">
    <citation type="submission" date="2015-10" db="EMBL/GenBank/DDBJ databases">
        <title>Draft Genome Sequences of 11 Lactococcus lactis subspecies cremoris strains.</title>
        <authorList>
            <person name="Wels M."/>
            <person name="Backus L."/>
            <person name="Boekhorst J."/>
            <person name="Dijkstra A."/>
            <person name="Beerthuizen M."/>
            <person name="Kelly W."/>
            <person name="Siezen R."/>
            <person name="Bachmann H."/>
            <person name="Van Hijum S."/>
        </authorList>
    </citation>
    <scope>NUCLEOTIDE SEQUENCE [LARGE SCALE GENOMIC DNA]</scope>
    <source>
        <strain evidence="2">LMG8520</strain>
    </source>
</reference>
<dbReference type="AlphaFoldDB" id="A0A0V8D160"/>
<dbReference type="Proteomes" id="UP000054230">
    <property type="component" value="Unassembled WGS sequence"/>
</dbReference>
<proteinExistence type="predicted"/>
<evidence type="ECO:0000313" key="2">
    <source>
        <dbReference type="Proteomes" id="UP000054230"/>
    </source>
</evidence>
<dbReference type="EMBL" id="LKLP01000089">
    <property type="protein sequence ID" value="KSU07331.1"/>
    <property type="molecule type" value="Genomic_DNA"/>
</dbReference>
<protein>
    <submittedName>
        <fullName evidence="1">Uncharacterized protein</fullName>
    </submittedName>
</protein>
<name>A0A0V8D160_LACLL</name>
<organism evidence="1 2">
    <name type="scientific">Lactococcus lactis subsp. lactis</name>
    <name type="common">Streptococcus lactis</name>
    <dbReference type="NCBI Taxonomy" id="1360"/>
    <lineage>
        <taxon>Bacteria</taxon>
        <taxon>Bacillati</taxon>
        <taxon>Bacillota</taxon>
        <taxon>Bacilli</taxon>
        <taxon>Lactobacillales</taxon>
        <taxon>Streptococcaceae</taxon>
        <taxon>Lactococcus</taxon>
    </lineage>
</organism>
<sequence length="49" mass="5925">MNENLVKIYKKVGFIKSKIYDKIRAECLFLSTKVVKLLYRKIFENFSHQ</sequence>
<comment type="caution">
    <text evidence="1">The sequence shown here is derived from an EMBL/GenBank/DDBJ whole genome shotgun (WGS) entry which is preliminary data.</text>
</comment>
<gene>
    <name evidence="1" type="ORF">LMG8520_1875</name>
</gene>